<accession>A0A975NQG3</accession>
<dbReference type="EMBL" id="CP076135">
    <property type="protein sequence ID" value="QWG18729.1"/>
    <property type="molecule type" value="Genomic_DNA"/>
</dbReference>
<gene>
    <name evidence="3" type="ORF">KMZ68_02195</name>
</gene>
<dbReference type="AlphaFoldDB" id="A0A975NQG3"/>
<reference evidence="3" key="1">
    <citation type="submission" date="2021-06" db="EMBL/GenBank/DDBJ databases">
        <title>Bradyrhizobium sp. S2-11-2 Genome sequencing.</title>
        <authorList>
            <person name="Jin L."/>
        </authorList>
    </citation>
    <scope>NUCLEOTIDE SEQUENCE</scope>
    <source>
        <strain evidence="3">S2-11-2</strain>
    </source>
</reference>
<name>A0A975NQG3_9BRAD</name>
<keyword evidence="2" id="KW-1133">Transmembrane helix</keyword>
<protein>
    <submittedName>
        <fullName evidence="3">Enoyl-CoA hydratase/isomerase family protein</fullName>
    </submittedName>
</protein>
<proteinExistence type="inferred from homology"/>
<dbReference type="PANTHER" id="PTHR43459">
    <property type="entry name" value="ENOYL-COA HYDRATASE"/>
    <property type="match status" value="1"/>
</dbReference>
<dbReference type="Gene3D" id="1.10.12.10">
    <property type="entry name" value="Lyase 2-enoyl-coa Hydratase, Chain A, domain 2"/>
    <property type="match status" value="1"/>
</dbReference>
<dbReference type="KEGG" id="bsei:KMZ68_02195"/>
<keyword evidence="2" id="KW-0812">Transmembrane</keyword>
<dbReference type="GO" id="GO:0003824">
    <property type="term" value="F:catalytic activity"/>
    <property type="evidence" value="ECO:0007669"/>
    <property type="project" value="UniProtKB-ARBA"/>
</dbReference>
<dbReference type="CDD" id="cd06558">
    <property type="entry name" value="crotonase-like"/>
    <property type="match status" value="1"/>
</dbReference>
<organism evidence="3 4">
    <name type="scientific">Bradyrhizobium sediminis</name>
    <dbReference type="NCBI Taxonomy" id="2840469"/>
    <lineage>
        <taxon>Bacteria</taxon>
        <taxon>Pseudomonadati</taxon>
        <taxon>Pseudomonadota</taxon>
        <taxon>Alphaproteobacteria</taxon>
        <taxon>Hyphomicrobiales</taxon>
        <taxon>Nitrobacteraceae</taxon>
        <taxon>Bradyrhizobium</taxon>
    </lineage>
</organism>
<dbReference type="Gene3D" id="3.90.226.10">
    <property type="entry name" value="2-enoyl-CoA Hydratase, Chain A, domain 1"/>
    <property type="match status" value="1"/>
</dbReference>
<dbReference type="RefSeq" id="WP_215614285.1">
    <property type="nucleotide sequence ID" value="NZ_CP076135.1"/>
</dbReference>
<comment type="similarity">
    <text evidence="1">Belongs to the enoyl-CoA hydratase/isomerase family.</text>
</comment>
<evidence type="ECO:0000313" key="3">
    <source>
        <dbReference type="EMBL" id="QWG18729.1"/>
    </source>
</evidence>
<dbReference type="SUPFAM" id="SSF52096">
    <property type="entry name" value="ClpP/crotonase"/>
    <property type="match status" value="1"/>
</dbReference>
<evidence type="ECO:0000256" key="1">
    <source>
        <dbReference type="ARBA" id="ARBA00005254"/>
    </source>
</evidence>
<dbReference type="InterPro" id="IPR014748">
    <property type="entry name" value="Enoyl-CoA_hydra_C"/>
</dbReference>
<evidence type="ECO:0000256" key="2">
    <source>
        <dbReference type="SAM" id="Phobius"/>
    </source>
</evidence>
<feature type="transmembrane region" description="Helical" evidence="2">
    <location>
        <begin position="99"/>
        <end position="123"/>
    </location>
</feature>
<keyword evidence="2" id="KW-0472">Membrane</keyword>
<dbReference type="Proteomes" id="UP000680805">
    <property type="component" value="Chromosome"/>
</dbReference>
<dbReference type="InterPro" id="IPR001753">
    <property type="entry name" value="Enoyl-CoA_hydra/iso"/>
</dbReference>
<evidence type="ECO:0000313" key="4">
    <source>
        <dbReference type="Proteomes" id="UP000680805"/>
    </source>
</evidence>
<dbReference type="PANTHER" id="PTHR43459:SF1">
    <property type="entry name" value="EG:BACN32G11.4 PROTEIN"/>
    <property type="match status" value="1"/>
</dbReference>
<dbReference type="Pfam" id="PF00378">
    <property type="entry name" value="ECH_1"/>
    <property type="match status" value="1"/>
</dbReference>
<sequence>MSMVLTERRGSVTILTLNNPAQYNALAGSLLNDLGRALDAAIQDSGVRAILLTGTGKGFCAGAQLGGGDTFAAGEQIGASMRASINPVIEKMRASSKPIVVAVNGAAAGAGVGIALAGDIVIAARSARFILSFVRLGAALDGGTSLFLQRSIGVARARALALTGQPLAAEKAEQWGLIWKMVEDADLPSEALAVAQGLADGPPVSIGLIKTQIDSAWNASLASTLDDEASSQSRAFVTEDLREGAAAFVEKRPARFTGR</sequence>
<dbReference type="InterPro" id="IPR029045">
    <property type="entry name" value="ClpP/crotonase-like_dom_sf"/>
</dbReference>